<dbReference type="SUPFAM" id="SSF53300">
    <property type="entry name" value="vWA-like"/>
    <property type="match status" value="1"/>
</dbReference>
<proteinExistence type="predicted"/>
<evidence type="ECO:0000256" key="2">
    <source>
        <dbReference type="ARBA" id="ARBA00022525"/>
    </source>
</evidence>
<dbReference type="Gene3D" id="2.60.40.2030">
    <property type="match status" value="1"/>
</dbReference>
<keyword evidence="2" id="KW-0964">Secreted</keyword>
<keyword evidence="6" id="KW-0813">Transport</keyword>
<protein>
    <submittedName>
        <fullName evidence="9">Hyalin</fullName>
    </submittedName>
</protein>
<dbReference type="SMART" id="SM00237">
    <property type="entry name" value="Calx_beta"/>
    <property type="match status" value="1"/>
</dbReference>
<evidence type="ECO:0000256" key="5">
    <source>
        <dbReference type="ARBA" id="ARBA00022837"/>
    </source>
</evidence>
<dbReference type="InterPro" id="IPR002035">
    <property type="entry name" value="VWF_A"/>
</dbReference>
<keyword evidence="10" id="KW-1185">Reference proteome</keyword>
<dbReference type="InterPro" id="IPR051171">
    <property type="entry name" value="CaCA"/>
</dbReference>
<dbReference type="PANTHER" id="PTHR11878:SF65">
    <property type="entry name" value="NA_CA-EXCHANGE PROTEIN, ISOFORM G"/>
    <property type="match status" value="1"/>
</dbReference>
<dbReference type="CDD" id="cd00198">
    <property type="entry name" value="vWFA"/>
    <property type="match status" value="1"/>
</dbReference>
<keyword evidence="5" id="KW-0106">Calcium</keyword>
<dbReference type="GO" id="GO:0007154">
    <property type="term" value="P:cell communication"/>
    <property type="evidence" value="ECO:0007669"/>
    <property type="project" value="InterPro"/>
</dbReference>
<dbReference type="Gene3D" id="3.40.50.410">
    <property type="entry name" value="von Willebrand factor, type A domain"/>
    <property type="match status" value="1"/>
</dbReference>
<dbReference type="GO" id="GO:0016020">
    <property type="term" value="C:membrane"/>
    <property type="evidence" value="ECO:0007669"/>
    <property type="project" value="InterPro"/>
</dbReference>
<evidence type="ECO:0000256" key="4">
    <source>
        <dbReference type="ARBA" id="ARBA00022737"/>
    </source>
</evidence>
<dbReference type="InterPro" id="IPR038081">
    <property type="entry name" value="CalX-like_sf"/>
</dbReference>
<keyword evidence="4" id="KW-0677">Repeat</keyword>
<evidence type="ECO:0000313" key="10">
    <source>
        <dbReference type="Proteomes" id="UP000630887"/>
    </source>
</evidence>
<sequence length="634" mass="62755">MLHLHRRKATHRWGVNALAVAALAAWGLLSQPAPPAHAAEPGVEPAAVTRTLPPGGTATIAKVVHTPTVPPKPDIVLLADTTGSMGSAIANVKVNAADIVTAVSGAQSGAQFAAANYRDAGDAVPFAVDQGLTADPALVQAGVNAWTAGGGGDFAEDGLNALYQLATGAVTFRPDGTRIVVIFGDAPSHEPSNGHTRAEVIAALQAADVRVVAVNVGAGGGLNQGGQIKAVTDATDGVFLDNVPAGEVSDAILAGIQAIEVTVTPSADCDDPLSLSLSPASRTVTSGDDAAFSETVEVDGGAAGGTYHCEVDFLIDGTSRGYVQTLTVHVPGLSVYDVQVNEGAGSVDFTVTLSVPAPFPVSVSYATTTGSAGAADYTAKSGVLTFAPNETLKTVTVPIADDAVDELNETFKLGLSSPSGAGLTDPSGEATIVDNDRDGAFTCSATALNLAGQLAAQANPANSPCVDATAAGPDNTFNAGLVTVKTTGLSASTDLTPDSQSATPAAGDKAVATSAAGSTKITVAGLVTIEVGYINATASATCATGPGGLVPQFAGSSTITNLKINGATVTVGSGPVTIPLVVGSLKLNSTTTTATGVTQQALVLDTLLTDLVIGEAKAGVTGTPTHPAGTPCRA</sequence>
<dbReference type="Proteomes" id="UP000630887">
    <property type="component" value="Unassembled WGS sequence"/>
</dbReference>
<dbReference type="SUPFAM" id="SSF141072">
    <property type="entry name" value="CalX-like"/>
    <property type="match status" value="1"/>
</dbReference>
<dbReference type="InterPro" id="IPR003644">
    <property type="entry name" value="Calx_beta"/>
</dbReference>
<dbReference type="InterPro" id="IPR056861">
    <property type="entry name" value="HMCN1-like_VWA"/>
</dbReference>
<dbReference type="GO" id="GO:0030001">
    <property type="term" value="P:metal ion transport"/>
    <property type="evidence" value="ECO:0007669"/>
    <property type="project" value="TreeGrafter"/>
</dbReference>
<name>A0A8J3KXN9_9ACTN</name>
<dbReference type="InterPro" id="IPR036465">
    <property type="entry name" value="vWFA_dom_sf"/>
</dbReference>
<dbReference type="PANTHER" id="PTHR11878">
    <property type="entry name" value="SODIUM/CALCIUM EXCHANGER"/>
    <property type="match status" value="1"/>
</dbReference>
<keyword evidence="3 7" id="KW-0732">Signal</keyword>
<evidence type="ECO:0000256" key="1">
    <source>
        <dbReference type="ARBA" id="ARBA00004613"/>
    </source>
</evidence>
<accession>A0A8J3KXN9</accession>
<reference evidence="9 10" key="1">
    <citation type="submission" date="2021-01" db="EMBL/GenBank/DDBJ databases">
        <title>Whole genome shotgun sequence of Catellatospora coxensis NBRC 107359.</title>
        <authorList>
            <person name="Komaki H."/>
            <person name="Tamura T."/>
        </authorList>
    </citation>
    <scope>NUCLEOTIDE SEQUENCE [LARGE SCALE GENOMIC DNA]</scope>
    <source>
        <strain evidence="9 10">NBRC 107359</strain>
    </source>
</reference>
<feature type="domain" description="VWFA" evidence="8">
    <location>
        <begin position="74"/>
        <end position="256"/>
    </location>
</feature>
<dbReference type="PROSITE" id="PS50234">
    <property type="entry name" value="VWFA"/>
    <property type="match status" value="1"/>
</dbReference>
<feature type="chain" id="PRO_5035327635" evidence="7">
    <location>
        <begin position="39"/>
        <end position="634"/>
    </location>
</feature>
<evidence type="ECO:0000313" key="9">
    <source>
        <dbReference type="EMBL" id="GIG10902.1"/>
    </source>
</evidence>
<evidence type="ECO:0000256" key="6">
    <source>
        <dbReference type="ARBA" id="ARBA00023065"/>
    </source>
</evidence>
<dbReference type="SMART" id="SM00327">
    <property type="entry name" value="VWA"/>
    <property type="match status" value="1"/>
</dbReference>
<evidence type="ECO:0000259" key="8">
    <source>
        <dbReference type="PROSITE" id="PS50234"/>
    </source>
</evidence>
<evidence type="ECO:0000256" key="7">
    <source>
        <dbReference type="SAM" id="SignalP"/>
    </source>
</evidence>
<evidence type="ECO:0000256" key="3">
    <source>
        <dbReference type="ARBA" id="ARBA00022729"/>
    </source>
</evidence>
<feature type="signal peptide" evidence="7">
    <location>
        <begin position="1"/>
        <end position="38"/>
    </location>
</feature>
<gene>
    <name evidence="9" type="ORF">Cco03nite_76020</name>
</gene>
<dbReference type="Pfam" id="PF03160">
    <property type="entry name" value="Calx-beta"/>
    <property type="match status" value="1"/>
</dbReference>
<comment type="caution">
    <text evidence="9">The sequence shown here is derived from an EMBL/GenBank/DDBJ whole genome shotgun (WGS) entry which is preliminary data.</text>
</comment>
<dbReference type="AlphaFoldDB" id="A0A8J3KXN9"/>
<keyword evidence="6" id="KW-0406">Ion transport</keyword>
<dbReference type="EMBL" id="BONI01000105">
    <property type="protein sequence ID" value="GIG10902.1"/>
    <property type="molecule type" value="Genomic_DNA"/>
</dbReference>
<organism evidence="9 10">
    <name type="scientific">Catellatospora coxensis</name>
    <dbReference type="NCBI Taxonomy" id="310354"/>
    <lineage>
        <taxon>Bacteria</taxon>
        <taxon>Bacillati</taxon>
        <taxon>Actinomycetota</taxon>
        <taxon>Actinomycetes</taxon>
        <taxon>Micromonosporales</taxon>
        <taxon>Micromonosporaceae</taxon>
        <taxon>Catellatospora</taxon>
    </lineage>
</organism>
<dbReference type="Pfam" id="PF25106">
    <property type="entry name" value="VWA_4"/>
    <property type="match status" value="1"/>
</dbReference>
<comment type="subcellular location">
    <subcellularLocation>
        <location evidence="1">Secreted</location>
    </subcellularLocation>
</comment>